<evidence type="ECO:0000313" key="1">
    <source>
        <dbReference type="EMBL" id="KAJ0203643.1"/>
    </source>
</evidence>
<proteinExistence type="predicted"/>
<keyword evidence="2" id="KW-1185">Reference proteome</keyword>
<name>A0A9R1VEQ9_LACSA</name>
<organism evidence="1 2">
    <name type="scientific">Lactuca sativa</name>
    <name type="common">Garden lettuce</name>
    <dbReference type="NCBI Taxonomy" id="4236"/>
    <lineage>
        <taxon>Eukaryota</taxon>
        <taxon>Viridiplantae</taxon>
        <taxon>Streptophyta</taxon>
        <taxon>Embryophyta</taxon>
        <taxon>Tracheophyta</taxon>
        <taxon>Spermatophyta</taxon>
        <taxon>Magnoliopsida</taxon>
        <taxon>eudicotyledons</taxon>
        <taxon>Gunneridae</taxon>
        <taxon>Pentapetalae</taxon>
        <taxon>asterids</taxon>
        <taxon>campanulids</taxon>
        <taxon>Asterales</taxon>
        <taxon>Asteraceae</taxon>
        <taxon>Cichorioideae</taxon>
        <taxon>Cichorieae</taxon>
        <taxon>Lactucinae</taxon>
        <taxon>Lactuca</taxon>
    </lineage>
</organism>
<sequence length="139" mass="16368">MAITWHQLGLLNASRMILSCCMRHSHRLRPKLTWLLLLLLLSLPNEMLNFNMKNLVIVGYHLAYELYKLKTIREKNSDCALNPWSIKCFYFLPETPENEVSSRKDQKELCNLTLKVSTLENEISICKMKMEQEILVVRQ</sequence>
<reference evidence="1 2" key="1">
    <citation type="journal article" date="2017" name="Nat. Commun.">
        <title>Genome assembly with in vitro proximity ligation data and whole-genome triplication in lettuce.</title>
        <authorList>
            <person name="Reyes-Chin-Wo S."/>
            <person name="Wang Z."/>
            <person name="Yang X."/>
            <person name="Kozik A."/>
            <person name="Arikit S."/>
            <person name="Song C."/>
            <person name="Xia L."/>
            <person name="Froenicke L."/>
            <person name="Lavelle D.O."/>
            <person name="Truco M.J."/>
            <person name="Xia R."/>
            <person name="Zhu S."/>
            <person name="Xu C."/>
            <person name="Xu H."/>
            <person name="Xu X."/>
            <person name="Cox K."/>
            <person name="Korf I."/>
            <person name="Meyers B.C."/>
            <person name="Michelmore R.W."/>
        </authorList>
    </citation>
    <scope>NUCLEOTIDE SEQUENCE [LARGE SCALE GENOMIC DNA]</scope>
    <source>
        <strain evidence="2">cv. Salinas</strain>
        <tissue evidence="1">Seedlings</tissue>
    </source>
</reference>
<dbReference type="Proteomes" id="UP000235145">
    <property type="component" value="Unassembled WGS sequence"/>
</dbReference>
<protein>
    <submittedName>
        <fullName evidence="1">Uncharacterized protein</fullName>
    </submittedName>
</protein>
<dbReference type="EMBL" id="NBSK02000005">
    <property type="protein sequence ID" value="KAJ0203643.1"/>
    <property type="molecule type" value="Genomic_DNA"/>
</dbReference>
<evidence type="ECO:0000313" key="2">
    <source>
        <dbReference type="Proteomes" id="UP000235145"/>
    </source>
</evidence>
<dbReference type="AlphaFoldDB" id="A0A9R1VEQ9"/>
<comment type="caution">
    <text evidence="1">The sequence shown here is derived from an EMBL/GenBank/DDBJ whole genome shotgun (WGS) entry which is preliminary data.</text>
</comment>
<gene>
    <name evidence="1" type="ORF">LSAT_V11C500292980</name>
</gene>
<accession>A0A9R1VEQ9</accession>